<evidence type="ECO:0000256" key="4">
    <source>
        <dbReference type="ARBA" id="ARBA00023284"/>
    </source>
</evidence>
<dbReference type="InterPro" id="IPR013766">
    <property type="entry name" value="Thioredoxin_domain"/>
</dbReference>
<dbReference type="PANTHER" id="PTHR42852:SF6">
    <property type="entry name" value="THIOL:DISULFIDE INTERCHANGE PROTEIN DSBE"/>
    <property type="match status" value="1"/>
</dbReference>
<dbReference type="PROSITE" id="PS51352">
    <property type="entry name" value="THIOREDOXIN_2"/>
    <property type="match status" value="1"/>
</dbReference>
<comment type="caution">
    <text evidence="6">The sequence shown here is derived from an EMBL/GenBank/DDBJ whole genome shotgun (WGS) entry which is preliminary data.</text>
</comment>
<feature type="domain" description="Thioredoxin" evidence="5">
    <location>
        <begin position="376"/>
        <end position="525"/>
    </location>
</feature>
<evidence type="ECO:0000313" key="7">
    <source>
        <dbReference type="Proteomes" id="UP001500736"/>
    </source>
</evidence>
<protein>
    <recommendedName>
        <fullName evidence="5">Thioredoxin domain-containing protein</fullName>
    </recommendedName>
</protein>
<dbReference type="InterPro" id="IPR050553">
    <property type="entry name" value="Thioredoxin_ResA/DsbE_sf"/>
</dbReference>
<evidence type="ECO:0000256" key="2">
    <source>
        <dbReference type="ARBA" id="ARBA00022748"/>
    </source>
</evidence>
<dbReference type="CDD" id="cd02966">
    <property type="entry name" value="TlpA_like_family"/>
    <property type="match status" value="1"/>
</dbReference>
<keyword evidence="2" id="KW-0201">Cytochrome c-type biogenesis</keyword>
<keyword evidence="3" id="KW-1015">Disulfide bond</keyword>
<dbReference type="EMBL" id="BAAAGF010000002">
    <property type="protein sequence ID" value="GAA0742438.1"/>
    <property type="molecule type" value="Genomic_DNA"/>
</dbReference>
<dbReference type="InterPro" id="IPR036249">
    <property type="entry name" value="Thioredoxin-like_sf"/>
</dbReference>
<dbReference type="Gene3D" id="3.40.30.10">
    <property type="entry name" value="Glutaredoxin"/>
    <property type="match status" value="1"/>
</dbReference>
<proteinExistence type="predicted"/>
<name>A0ABP3UTT8_9FLAO</name>
<dbReference type="Pfam" id="PF13905">
    <property type="entry name" value="Thioredoxin_8"/>
    <property type="match status" value="1"/>
</dbReference>
<evidence type="ECO:0000259" key="5">
    <source>
        <dbReference type="PROSITE" id="PS51352"/>
    </source>
</evidence>
<dbReference type="PANTHER" id="PTHR42852">
    <property type="entry name" value="THIOL:DISULFIDE INTERCHANGE PROTEIN DSBE"/>
    <property type="match status" value="1"/>
</dbReference>
<keyword evidence="7" id="KW-1185">Reference proteome</keyword>
<comment type="subcellular location">
    <subcellularLocation>
        <location evidence="1">Cell envelope</location>
    </subcellularLocation>
</comment>
<evidence type="ECO:0000256" key="3">
    <source>
        <dbReference type="ARBA" id="ARBA00023157"/>
    </source>
</evidence>
<organism evidence="6 7">
    <name type="scientific">Gaetbulibacter jejuensis</name>
    <dbReference type="NCBI Taxonomy" id="584607"/>
    <lineage>
        <taxon>Bacteria</taxon>
        <taxon>Pseudomonadati</taxon>
        <taxon>Bacteroidota</taxon>
        <taxon>Flavobacteriia</taxon>
        <taxon>Flavobacteriales</taxon>
        <taxon>Flavobacteriaceae</taxon>
        <taxon>Gaetbulibacter</taxon>
    </lineage>
</organism>
<dbReference type="PROSITE" id="PS51257">
    <property type="entry name" value="PROKAR_LIPOPROTEIN"/>
    <property type="match status" value="1"/>
</dbReference>
<dbReference type="SUPFAM" id="SSF52833">
    <property type="entry name" value="Thioredoxin-like"/>
    <property type="match status" value="1"/>
</dbReference>
<dbReference type="InterPro" id="IPR012336">
    <property type="entry name" value="Thioredoxin-like_fold"/>
</dbReference>
<reference evidence="7" key="1">
    <citation type="journal article" date="2019" name="Int. J. Syst. Evol. Microbiol.">
        <title>The Global Catalogue of Microorganisms (GCM) 10K type strain sequencing project: providing services to taxonomists for standard genome sequencing and annotation.</title>
        <authorList>
            <consortium name="The Broad Institute Genomics Platform"/>
            <consortium name="The Broad Institute Genome Sequencing Center for Infectious Disease"/>
            <person name="Wu L."/>
            <person name="Ma J."/>
        </authorList>
    </citation>
    <scope>NUCLEOTIDE SEQUENCE [LARGE SCALE GENOMIC DNA]</scope>
    <source>
        <strain evidence="7">JCM 15976</strain>
    </source>
</reference>
<gene>
    <name evidence="6" type="ORF">GCM10009431_14440</name>
</gene>
<sequence>MINMRIQQSRYRIICVLILLFTSCLKEKKTTKVNNDAIEKVEYNSEKVVVKCVSDDENVFNFLVPLNPTYSFGKNHKDTKKEVNQDTMIMVLDSISQPLIMETMSWGNDEHFYYTDILYVPGDTVFYEIKDHKIVFKGKNAAINNFLYEINSYSNLEYGRNPYKGSIEDYKNRVDSINNERNKLFESYIDDYNVTSNSEIKIVKDYLKYTYLYNLICPRYEKVGGWEGAYYNSLDGLNTFIEQEYVNKETVFNSNKYLNNTTIEDFKEPNSLYIPRYKNTLNAFISHYFETSNHPDYSREKLLAEKEYIETNLEGEIRDYAIIRMLYDYNLHGFGHSIQNVDFMKNILDEYEVKVSKKDYREKIQEMKEDLSSFDYKLSDRALDSKLINKFGDTLTLREIFGRSDKRTRVLNFWASWCGPCISEIQTTKSFKDKLIVEDNVEWIYLSIDENKSKWLDMSKELSEYLTVRNQYFLLNGTNSSLAKFLKITAIPRYVILNKNNQIVLRSAPHPSDSLNFRRIINKVK</sequence>
<accession>A0ABP3UTT8</accession>
<keyword evidence="4" id="KW-0676">Redox-active center</keyword>
<evidence type="ECO:0000313" key="6">
    <source>
        <dbReference type="EMBL" id="GAA0742438.1"/>
    </source>
</evidence>
<evidence type="ECO:0000256" key="1">
    <source>
        <dbReference type="ARBA" id="ARBA00004196"/>
    </source>
</evidence>
<dbReference type="Proteomes" id="UP001500736">
    <property type="component" value="Unassembled WGS sequence"/>
</dbReference>